<name>A0ACD0WI22_CLALS</name>
<keyword evidence="2" id="KW-1185">Reference proteome</keyword>
<sequence>MRAAERGTWNAQEVSKFQHPRFGASAQCCWSGPACAGGTGSCPQRPHRCVWMEPVLVLSLYFLTLCAVACTSKPEGPTRSCAGHNNCPGFWSIIGASEGCCFGQDCWSGIVGRTRSVSVCFVVTRAQVRSRSAVCAGNRNKW</sequence>
<evidence type="ECO:0000313" key="1">
    <source>
        <dbReference type="EMBL" id="QFZ26991.1"/>
    </source>
</evidence>
<evidence type="ECO:0000313" key="2">
    <source>
        <dbReference type="Proteomes" id="UP000326582"/>
    </source>
</evidence>
<gene>
    <name evidence="1" type="ORF">EJF14_20913</name>
</gene>
<dbReference type="Proteomes" id="UP000326582">
    <property type="component" value="Chromosome 2"/>
</dbReference>
<organism evidence="1 2">
    <name type="scientific">Clavispora lusitaniae</name>
    <name type="common">Candida lusitaniae</name>
    <dbReference type="NCBI Taxonomy" id="36911"/>
    <lineage>
        <taxon>Eukaryota</taxon>
        <taxon>Fungi</taxon>
        <taxon>Dikarya</taxon>
        <taxon>Ascomycota</taxon>
        <taxon>Saccharomycotina</taxon>
        <taxon>Pichiomycetes</taxon>
        <taxon>Metschnikowiaceae</taxon>
        <taxon>Clavispora</taxon>
    </lineage>
</organism>
<proteinExistence type="predicted"/>
<dbReference type="EMBL" id="CP038485">
    <property type="protein sequence ID" value="QFZ26991.1"/>
    <property type="molecule type" value="Genomic_DNA"/>
</dbReference>
<protein>
    <submittedName>
        <fullName evidence="1">Uncharacterized protein</fullName>
    </submittedName>
</protein>
<reference evidence="2" key="1">
    <citation type="journal article" date="2019" name="MBio">
        <title>Comparative genomics for the elucidation of multidrug resistance (MDR) in Candida lusitaniae.</title>
        <authorList>
            <person name="Kannan A."/>
            <person name="Asner S.A."/>
            <person name="Trachsel E."/>
            <person name="Kelly S."/>
            <person name="Parker J."/>
            <person name="Sanglard D."/>
        </authorList>
    </citation>
    <scope>NUCLEOTIDE SEQUENCE [LARGE SCALE GENOMIC DNA]</scope>
    <source>
        <strain evidence="2">P1</strain>
    </source>
</reference>
<accession>A0ACD0WI22</accession>